<dbReference type="SUPFAM" id="SSF56281">
    <property type="entry name" value="Metallo-hydrolase/oxidoreductase"/>
    <property type="match status" value="1"/>
</dbReference>
<dbReference type="InterPro" id="IPR050855">
    <property type="entry name" value="NDM-1-like"/>
</dbReference>
<dbReference type="PANTHER" id="PTHR42951">
    <property type="entry name" value="METALLO-BETA-LACTAMASE DOMAIN-CONTAINING"/>
    <property type="match status" value="1"/>
</dbReference>
<comment type="caution">
    <text evidence="2">The sequence shown here is derived from an EMBL/GenBank/DDBJ whole genome shotgun (WGS) entry which is preliminary data.</text>
</comment>
<protein>
    <submittedName>
        <fullName evidence="2">MBL fold metallo-hydrolase</fullName>
    </submittedName>
</protein>
<organism evidence="2 3">
    <name type="scientific">Neobacillus notoginsengisoli</name>
    <dbReference type="NCBI Taxonomy" id="1578198"/>
    <lineage>
        <taxon>Bacteria</taxon>
        <taxon>Bacillati</taxon>
        <taxon>Bacillota</taxon>
        <taxon>Bacilli</taxon>
        <taxon>Bacillales</taxon>
        <taxon>Bacillaceae</taxon>
        <taxon>Neobacillus</taxon>
    </lineage>
</organism>
<evidence type="ECO:0000259" key="1">
    <source>
        <dbReference type="SMART" id="SM00849"/>
    </source>
</evidence>
<feature type="domain" description="Metallo-beta-lactamase" evidence="1">
    <location>
        <begin position="39"/>
        <end position="238"/>
    </location>
</feature>
<evidence type="ECO:0000313" key="3">
    <source>
        <dbReference type="Proteomes" id="UP000284416"/>
    </source>
</evidence>
<dbReference type="Proteomes" id="UP000284416">
    <property type="component" value="Unassembled WGS sequence"/>
</dbReference>
<dbReference type="InterPro" id="IPR001279">
    <property type="entry name" value="Metallo-B-lactamas"/>
</dbReference>
<dbReference type="PANTHER" id="PTHR42951:SF4">
    <property type="entry name" value="ACYL-COENZYME A THIOESTERASE MBLAC2"/>
    <property type="match status" value="1"/>
</dbReference>
<proteinExistence type="predicted"/>
<accession>A0A417YTE8</accession>
<sequence length="295" mass="33491">MPAYFTGCHGGGNKLAKQKLKQLSKHVRYLPADHETDRPVLGAVIGNDYTLIVDAGNSPAHAELFLNELKEIKAPESRLLVLTHWHWDHIFGMKKMNLPAIAHTKTKKYIEKLKGLQWTDEALDERVRTGVEIEFCAEMIKKEFGERRNEIEIVSPVITFENSLAIDLGGVRVRLQHVGGDHADDSIVVFVEKDKVLFLGDCYTQNMYAKKWNYTAPVFLKLLDELEHFQAAVYLHSHCDPATQAEFFQELFEMRITTKAAVENKGNREAIHSAMKEGLGRELNDDDLELASYLG</sequence>
<dbReference type="Pfam" id="PF00753">
    <property type="entry name" value="Lactamase_B"/>
    <property type="match status" value="1"/>
</dbReference>
<dbReference type="AlphaFoldDB" id="A0A417YTE8"/>
<dbReference type="SMART" id="SM00849">
    <property type="entry name" value="Lactamase_B"/>
    <property type="match status" value="1"/>
</dbReference>
<keyword evidence="2" id="KW-0378">Hydrolase</keyword>
<dbReference type="InterPro" id="IPR036866">
    <property type="entry name" value="RibonucZ/Hydroxyglut_hydro"/>
</dbReference>
<dbReference type="GO" id="GO:0016787">
    <property type="term" value="F:hydrolase activity"/>
    <property type="evidence" value="ECO:0007669"/>
    <property type="project" value="UniProtKB-KW"/>
</dbReference>
<dbReference type="EMBL" id="QWEG01000007">
    <property type="protein sequence ID" value="RHW40276.1"/>
    <property type="molecule type" value="Genomic_DNA"/>
</dbReference>
<evidence type="ECO:0000313" key="2">
    <source>
        <dbReference type="EMBL" id="RHW40276.1"/>
    </source>
</evidence>
<gene>
    <name evidence="2" type="ORF">D1B31_12025</name>
</gene>
<dbReference type="Gene3D" id="3.60.15.10">
    <property type="entry name" value="Ribonuclease Z/Hydroxyacylglutathione hydrolase-like"/>
    <property type="match status" value="1"/>
</dbReference>
<reference evidence="2 3" key="1">
    <citation type="journal article" date="2017" name="Int. J. Syst. Evol. Microbiol.">
        <title>Bacillus notoginsengisoli sp. nov., a novel bacterium isolated from the rhizosphere of Panax notoginseng.</title>
        <authorList>
            <person name="Zhang M.Y."/>
            <person name="Cheng J."/>
            <person name="Cai Y."/>
            <person name="Zhang T.Y."/>
            <person name="Wu Y.Y."/>
            <person name="Manikprabhu D."/>
            <person name="Li W.J."/>
            <person name="Zhang Y.X."/>
        </authorList>
    </citation>
    <scope>NUCLEOTIDE SEQUENCE [LARGE SCALE GENOMIC DNA]</scope>
    <source>
        <strain evidence="2 3">JCM 30743</strain>
    </source>
</reference>
<keyword evidence="3" id="KW-1185">Reference proteome</keyword>
<name>A0A417YTE8_9BACI</name>